<evidence type="ECO:0000256" key="5">
    <source>
        <dbReference type="ARBA" id="ARBA00022631"/>
    </source>
</evidence>
<feature type="binding site" evidence="7">
    <location>
        <position position="110"/>
    </location>
    <ligand>
        <name>substrate</name>
    </ligand>
</feature>
<evidence type="ECO:0000256" key="6">
    <source>
        <dbReference type="ARBA" id="ARBA00022801"/>
    </source>
</evidence>
<feature type="binding site" evidence="7">
    <location>
        <position position="7"/>
    </location>
    <ligand>
        <name>substrate</name>
    </ligand>
</feature>
<name>A0A9X2FCB2_9BACT</name>
<comment type="similarity">
    <text evidence="3 8">Belongs to the transthyretin family. 5-hydroxyisourate hydrolase subfamily.</text>
</comment>
<evidence type="ECO:0000256" key="4">
    <source>
        <dbReference type="ARBA" id="ARBA00011881"/>
    </source>
</evidence>
<dbReference type="SUPFAM" id="SSF49472">
    <property type="entry name" value="Transthyretin (synonym: prealbumin)"/>
    <property type="match status" value="1"/>
</dbReference>
<comment type="subunit">
    <text evidence="4 8">Homotetramer.</text>
</comment>
<sequence>MSGITTHVLDTSRGKPAADIPVTLARLDESGLVADTFHGVTDADGRVANLLGATPLAAGDFRLSFNLTAYAEQHFAASFYPQVDITFTVSDASQHFHVPLLLSPFGYSTYRGS</sequence>
<evidence type="ECO:0000256" key="8">
    <source>
        <dbReference type="RuleBase" id="RU361270"/>
    </source>
</evidence>
<dbReference type="Proteomes" id="UP001155241">
    <property type="component" value="Unassembled WGS sequence"/>
</dbReference>
<dbReference type="PANTHER" id="PTHR10395:SF7">
    <property type="entry name" value="5-HYDROXYISOURATE HYDROLASE"/>
    <property type="match status" value="1"/>
</dbReference>
<dbReference type="PROSITE" id="PS00768">
    <property type="entry name" value="TRANSTHYRETIN_1"/>
    <property type="match status" value="1"/>
</dbReference>
<dbReference type="InterPro" id="IPR023416">
    <property type="entry name" value="Transthyretin/HIU_hydrolase_d"/>
</dbReference>
<evidence type="ECO:0000256" key="7">
    <source>
        <dbReference type="PIRSR" id="PIRSR600895-51"/>
    </source>
</evidence>
<evidence type="ECO:0000313" key="10">
    <source>
        <dbReference type="EMBL" id="MCO6046340.1"/>
    </source>
</evidence>
<evidence type="ECO:0000256" key="3">
    <source>
        <dbReference type="ARBA" id="ARBA00009850"/>
    </source>
</evidence>
<comment type="catalytic activity">
    <reaction evidence="1 8">
        <text>5-hydroxyisourate + H2O = 5-hydroxy-2-oxo-4-ureido-2,5-dihydro-1H-imidazole-5-carboxylate + H(+)</text>
        <dbReference type="Rhea" id="RHEA:23736"/>
        <dbReference type="ChEBI" id="CHEBI:15377"/>
        <dbReference type="ChEBI" id="CHEBI:15378"/>
        <dbReference type="ChEBI" id="CHEBI:18072"/>
        <dbReference type="ChEBI" id="CHEBI:58639"/>
        <dbReference type="EC" id="3.5.2.17"/>
    </reaction>
</comment>
<organism evidence="10 11">
    <name type="scientific">Aeoliella straminimaris</name>
    <dbReference type="NCBI Taxonomy" id="2954799"/>
    <lineage>
        <taxon>Bacteria</taxon>
        <taxon>Pseudomonadati</taxon>
        <taxon>Planctomycetota</taxon>
        <taxon>Planctomycetia</taxon>
        <taxon>Pirellulales</taxon>
        <taxon>Lacipirellulaceae</taxon>
        <taxon>Aeoliella</taxon>
    </lineage>
</organism>
<dbReference type="PROSITE" id="PS00769">
    <property type="entry name" value="TRANSTHYRETIN_2"/>
    <property type="match status" value="1"/>
</dbReference>
<dbReference type="RefSeq" id="WP_252854452.1">
    <property type="nucleotide sequence ID" value="NZ_JAMXLR010000072.1"/>
</dbReference>
<evidence type="ECO:0000313" key="11">
    <source>
        <dbReference type="Proteomes" id="UP001155241"/>
    </source>
</evidence>
<protein>
    <recommendedName>
        <fullName evidence="8">5-hydroxyisourate hydrolase</fullName>
        <shortName evidence="8">HIU hydrolase</shortName>
        <shortName evidence="8">HIUHase</shortName>
        <ecNumber evidence="8">3.5.2.17</ecNumber>
    </recommendedName>
</protein>
<dbReference type="Gene3D" id="2.60.40.180">
    <property type="entry name" value="Transthyretin/hydroxyisourate hydrolase domain"/>
    <property type="match status" value="1"/>
</dbReference>
<gene>
    <name evidence="10" type="primary">uraH</name>
    <name evidence="10" type="ORF">NG895_20770</name>
</gene>
<evidence type="ECO:0000256" key="1">
    <source>
        <dbReference type="ARBA" id="ARBA00001043"/>
    </source>
</evidence>
<feature type="domain" description="Transthyretin/hydroxyisourate hydrolase" evidence="9">
    <location>
        <begin position="4"/>
        <end position="112"/>
    </location>
</feature>
<dbReference type="AlphaFoldDB" id="A0A9X2FCB2"/>
<dbReference type="InterPro" id="IPR000895">
    <property type="entry name" value="Transthyretin/HIU_hydrolase"/>
</dbReference>
<dbReference type="InterPro" id="IPR023418">
    <property type="entry name" value="Thyroxine_BS"/>
</dbReference>
<comment type="function">
    <text evidence="2">Catalyzes the hydrolysis of 5-hydroxyisourate (HIU) to 2-oxo-4-hydroxy-4-carboxy-5-ureidoimidazoline (OHCU).</text>
</comment>
<evidence type="ECO:0000259" key="9">
    <source>
        <dbReference type="Pfam" id="PF00576"/>
    </source>
</evidence>
<keyword evidence="6 8" id="KW-0378">Hydrolase</keyword>
<dbReference type="PANTHER" id="PTHR10395">
    <property type="entry name" value="URICASE AND TRANSTHYRETIN-RELATED"/>
    <property type="match status" value="1"/>
</dbReference>
<dbReference type="GO" id="GO:0033971">
    <property type="term" value="F:hydroxyisourate hydrolase activity"/>
    <property type="evidence" value="ECO:0007669"/>
    <property type="project" value="UniProtKB-EC"/>
</dbReference>
<keyword evidence="5 8" id="KW-0659">Purine metabolism</keyword>
<feature type="binding site" evidence="7">
    <location>
        <position position="46"/>
    </location>
    <ligand>
        <name>substrate</name>
    </ligand>
</feature>
<accession>A0A9X2FCB2</accession>
<dbReference type="NCBIfam" id="TIGR02962">
    <property type="entry name" value="hdxy_isourate"/>
    <property type="match status" value="1"/>
</dbReference>
<dbReference type="GO" id="GO:0006144">
    <property type="term" value="P:purine nucleobase metabolic process"/>
    <property type="evidence" value="ECO:0007669"/>
    <property type="project" value="UniProtKB-KW"/>
</dbReference>
<dbReference type="CDD" id="cd05822">
    <property type="entry name" value="TLP_HIUase"/>
    <property type="match status" value="1"/>
</dbReference>
<dbReference type="Pfam" id="PF00576">
    <property type="entry name" value="Transthyretin"/>
    <property type="match status" value="1"/>
</dbReference>
<dbReference type="InterPro" id="IPR036817">
    <property type="entry name" value="Transthyretin/HIU_hydrolase_sf"/>
</dbReference>
<proteinExistence type="inferred from homology"/>
<dbReference type="EC" id="3.5.2.17" evidence="8"/>
<dbReference type="InterPro" id="IPR023419">
    <property type="entry name" value="Transthyretin_CS"/>
</dbReference>
<dbReference type="EMBL" id="JAMXLR010000072">
    <property type="protein sequence ID" value="MCO6046340.1"/>
    <property type="molecule type" value="Genomic_DNA"/>
</dbReference>
<comment type="caution">
    <text evidence="10">The sequence shown here is derived from an EMBL/GenBank/DDBJ whole genome shotgun (WGS) entry which is preliminary data.</text>
</comment>
<dbReference type="InterPro" id="IPR014306">
    <property type="entry name" value="Hydroxyisourate_hydrolase"/>
</dbReference>
<evidence type="ECO:0000256" key="2">
    <source>
        <dbReference type="ARBA" id="ARBA00002704"/>
    </source>
</evidence>
<reference evidence="10" key="1">
    <citation type="submission" date="2022-06" db="EMBL/GenBank/DDBJ databases">
        <title>Aeoliella straminimaris, a novel planctomycete from sediments.</title>
        <authorList>
            <person name="Vitorino I.R."/>
            <person name="Lage O.M."/>
        </authorList>
    </citation>
    <scope>NUCLEOTIDE SEQUENCE</scope>
    <source>
        <strain evidence="10">ICT_H6.2</strain>
    </source>
</reference>
<keyword evidence="11" id="KW-1185">Reference proteome</keyword>
<dbReference type="PRINTS" id="PR00189">
    <property type="entry name" value="TRNSTHYRETIN"/>
</dbReference>